<feature type="domain" description="Calcineurin-like phosphoesterase" evidence="1">
    <location>
        <begin position="1"/>
        <end position="197"/>
    </location>
</feature>
<evidence type="ECO:0000313" key="2">
    <source>
        <dbReference type="EMBL" id="SHI95029.1"/>
    </source>
</evidence>
<dbReference type="STRING" id="1121476.SAMN02745751_01422"/>
<sequence length="232" mass="26829">MKIFGISDLHLDSKKEKPMDVFGENWIDHDKKIFDSWKESVSEDDIVLLPGDISWAISLKDAHEDLSHIEELPGTKIITKGNHDYWWSSMTKMNNMGFKTIKFVHNNSFARDGIEIFGTRGWMSRDSDEFMNDDEVIYLRELRRLENSVKSSKLDNPSLTIALLHFPPFDCRGRLDDFGEYVSGRNIDICLYGHLHGKDGHKYAREGKFGNTEFICVAADYLNFKVKTIKEV</sequence>
<dbReference type="InterPro" id="IPR004843">
    <property type="entry name" value="Calcineurin-like_PHP"/>
</dbReference>
<accession>A0A1M6FBP1</accession>
<dbReference type="AlphaFoldDB" id="A0A1M6FBP1"/>
<dbReference type="Pfam" id="PF00149">
    <property type="entry name" value="Metallophos"/>
    <property type="match status" value="1"/>
</dbReference>
<dbReference type="InterPro" id="IPR014578">
    <property type="entry name" value="Pesterase_CT488"/>
</dbReference>
<dbReference type="GO" id="GO:0016787">
    <property type="term" value="F:hydrolase activity"/>
    <property type="evidence" value="ECO:0007669"/>
    <property type="project" value="InterPro"/>
</dbReference>
<protein>
    <recommendedName>
        <fullName evidence="1">Calcineurin-like phosphoesterase domain-containing protein</fullName>
    </recommendedName>
</protein>
<dbReference type="PANTHER" id="PTHR31302">
    <property type="entry name" value="TRANSMEMBRANE PROTEIN WITH METALLOPHOSPHOESTERASE DOMAIN-RELATED"/>
    <property type="match status" value="1"/>
</dbReference>
<reference evidence="2 3" key="1">
    <citation type="submission" date="2016-11" db="EMBL/GenBank/DDBJ databases">
        <authorList>
            <person name="Jaros S."/>
            <person name="Januszkiewicz K."/>
            <person name="Wedrychowicz H."/>
        </authorList>
    </citation>
    <scope>NUCLEOTIDE SEQUENCE [LARGE SCALE GENOMIC DNA]</scope>
    <source>
        <strain evidence="2 3">DSM 17477</strain>
    </source>
</reference>
<dbReference type="PIRSF" id="PIRSF033094">
    <property type="entry name" value="Pesterase_CT488"/>
    <property type="match status" value="1"/>
</dbReference>
<dbReference type="SUPFAM" id="SSF56300">
    <property type="entry name" value="Metallo-dependent phosphatases"/>
    <property type="match status" value="1"/>
</dbReference>
<evidence type="ECO:0000313" key="3">
    <source>
        <dbReference type="Proteomes" id="UP000184052"/>
    </source>
</evidence>
<dbReference type="InterPro" id="IPR029052">
    <property type="entry name" value="Metallo-depent_PP-like"/>
</dbReference>
<organism evidence="2 3">
    <name type="scientific">Dethiosulfatibacter aminovorans DSM 17477</name>
    <dbReference type="NCBI Taxonomy" id="1121476"/>
    <lineage>
        <taxon>Bacteria</taxon>
        <taxon>Bacillati</taxon>
        <taxon>Bacillota</taxon>
        <taxon>Tissierellia</taxon>
        <taxon>Dethiosulfatibacter</taxon>
    </lineage>
</organism>
<dbReference type="RefSeq" id="WP_073048889.1">
    <property type="nucleotide sequence ID" value="NZ_FQZL01000008.1"/>
</dbReference>
<dbReference type="EMBL" id="FQZL01000008">
    <property type="protein sequence ID" value="SHI95029.1"/>
    <property type="molecule type" value="Genomic_DNA"/>
</dbReference>
<dbReference type="Proteomes" id="UP000184052">
    <property type="component" value="Unassembled WGS sequence"/>
</dbReference>
<proteinExistence type="predicted"/>
<keyword evidence="3" id="KW-1185">Reference proteome</keyword>
<evidence type="ECO:0000259" key="1">
    <source>
        <dbReference type="Pfam" id="PF00149"/>
    </source>
</evidence>
<dbReference type="PANTHER" id="PTHR31302:SF22">
    <property type="entry name" value="PHOSPHOESTERASE"/>
    <property type="match status" value="1"/>
</dbReference>
<dbReference type="InterPro" id="IPR051158">
    <property type="entry name" value="Metallophosphoesterase_sf"/>
</dbReference>
<name>A0A1M6FBP1_9FIRM</name>
<dbReference type="Gene3D" id="3.60.21.10">
    <property type="match status" value="1"/>
</dbReference>
<gene>
    <name evidence="2" type="ORF">SAMN02745751_01422</name>
</gene>
<dbReference type="OrthoDB" id="8610138at2"/>